<evidence type="ECO:0000313" key="3">
    <source>
        <dbReference type="Proteomes" id="UP001156498"/>
    </source>
</evidence>
<dbReference type="InterPro" id="IPR018958">
    <property type="entry name" value="Knr4/Smi1-like_dom"/>
</dbReference>
<dbReference type="Pfam" id="PF09346">
    <property type="entry name" value="SMI1_KNR4"/>
    <property type="match status" value="1"/>
</dbReference>
<dbReference type="Proteomes" id="UP001156498">
    <property type="component" value="Chromosome"/>
</dbReference>
<sequence>MTGHRFRLAAPLTEREVSSAETLWGVSLPADYRGFLLEVGAGGAGPGYGLVTLHRTDTWWEWTDPSGDMRHDSLGSIFPTAEERARLLAEHEEREPVRSGFGTQEGFDTAFRGWRDADDTLFRRFTSGALCLSHEGCGHCHWLVVTGPERGSMWVDGFPSEGGMRPLRAPGARIGFADWYLAWVARAEAAVRRTPWISRSGCDGGSGMS</sequence>
<evidence type="ECO:0000313" key="2">
    <source>
        <dbReference type="EMBL" id="WAE71194.1"/>
    </source>
</evidence>
<keyword evidence="3" id="KW-1185">Reference proteome</keyword>
<dbReference type="SMART" id="SM00860">
    <property type="entry name" value="SMI1_KNR4"/>
    <property type="match status" value="1"/>
</dbReference>
<dbReference type="Gene3D" id="3.40.1580.10">
    <property type="entry name" value="SMI1/KNR4-like"/>
    <property type="match status" value="1"/>
</dbReference>
<reference evidence="2 3" key="1">
    <citation type="journal article" date="2013" name="Int. J. Syst. Evol. Microbiol.">
        <title>Description of Streptomonospora sediminis sp. nov. and Streptomonospora nanhaiensis sp. nov., and reclassification of Nocardiopsis arabia Hozzein &amp; Goodfellow 2008 as Streptomonospora arabica comb. nov. and emended description of the genus Streptomonospora.</title>
        <authorList>
            <person name="Zhang D.F."/>
            <person name="Pan H.Q."/>
            <person name="He J."/>
            <person name="Zhang X.M."/>
            <person name="Zhang Y.G."/>
            <person name="Klenk H.P."/>
            <person name="Hu J.C."/>
            <person name="Li W.J."/>
        </authorList>
    </citation>
    <scope>NUCLEOTIDE SEQUENCE [LARGE SCALE GENOMIC DNA]</scope>
    <source>
        <strain evidence="2 3">12A09</strain>
    </source>
</reference>
<proteinExistence type="predicted"/>
<evidence type="ECO:0000259" key="1">
    <source>
        <dbReference type="SMART" id="SM00860"/>
    </source>
</evidence>
<dbReference type="SUPFAM" id="SSF160631">
    <property type="entry name" value="SMI1/KNR4-like"/>
    <property type="match status" value="1"/>
</dbReference>
<dbReference type="EMBL" id="CP113264">
    <property type="protein sequence ID" value="WAE71194.1"/>
    <property type="molecule type" value="Genomic_DNA"/>
</dbReference>
<organism evidence="2 3">
    <name type="scientific">Streptomonospora nanhaiensis</name>
    <dbReference type="NCBI Taxonomy" id="1323731"/>
    <lineage>
        <taxon>Bacteria</taxon>
        <taxon>Bacillati</taxon>
        <taxon>Actinomycetota</taxon>
        <taxon>Actinomycetes</taxon>
        <taxon>Streptosporangiales</taxon>
        <taxon>Nocardiopsidaceae</taxon>
        <taxon>Streptomonospora</taxon>
    </lineage>
</organism>
<protein>
    <submittedName>
        <fullName evidence="2">SMI1/KNR4 family protein</fullName>
    </submittedName>
</protein>
<dbReference type="RefSeq" id="WP_267944997.1">
    <property type="nucleotide sequence ID" value="NZ_CP113264.1"/>
</dbReference>
<accession>A0ABY6YG34</accession>
<gene>
    <name evidence="2" type="ORF">OUQ99_18360</name>
</gene>
<name>A0ABY6YG34_9ACTN</name>
<feature type="domain" description="Knr4/Smi1-like" evidence="1">
    <location>
        <begin position="11"/>
        <end position="182"/>
    </location>
</feature>
<dbReference type="InterPro" id="IPR037883">
    <property type="entry name" value="Knr4/Smi1-like_sf"/>
</dbReference>